<feature type="compositionally biased region" description="Polar residues" evidence="1">
    <location>
        <begin position="345"/>
        <end position="380"/>
    </location>
</feature>
<accession>A0A4Y7Q3J2</accession>
<gene>
    <name evidence="2" type="ORF">BD410DRAFT_840421</name>
</gene>
<evidence type="ECO:0000256" key="1">
    <source>
        <dbReference type="SAM" id="MobiDB-lite"/>
    </source>
</evidence>
<feature type="region of interest" description="Disordered" evidence="1">
    <location>
        <begin position="105"/>
        <end position="137"/>
    </location>
</feature>
<dbReference type="VEuPathDB" id="FungiDB:BD410DRAFT_840421"/>
<feature type="compositionally biased region" description="Polar residues" evidence="1">
    <location>
        <begin position="107"/>
        <end position="132"/>
    </location>
</feature>
<feature type="region of interest" description="Disordered" evidence="1">
    <location>
        <begin position="249"/>
        <end position="289"/>
    </location>
</feature>
<feature type="compositionally biased region" description="Low complexity" evidence="1">
    <location>
        <begin position="329"/>
        <end position="344"/>
    </location>
</feature>
<dbReference type="AlphaFoldDB" id="A0A4Y7Q3J2"/>
<organism evidence="2 3">
    <name type="scientific">Rickenella mellea</name>
    <dbReference type="NCBI Taxonomy" id="50990"/>
    <lineage>
        <taxon>Eukaryota</taxon>
        <taxon>Fungi</taxon>
        <taxon>Dikarya</taxon>
        <taxon>Basidiomycota</taxon>
        <taxon>Agaricomycotina</taxon>
        <taxon>Agaricomycetes</taxon>
        <taxon>Hymenochaetales</taxon>
        <taxon>Rickenellaceae</taxon>
        <taxon>Rickenella</taxon>
    </lineage>
</organism>
<dbReference type="Proteomes" id="UP000294933">
    <property type="component" value="Unassembled WGS sequence"/>
</dbReference>
<name>A0A4Y7Q3J2_9AGAM</name>
<feature type="compositionally biased region" description="Polar residues" evidence="1">
    <location>
        <begin position="254"/>
        <end position="287"/>
    </location>
</feature>
<sequence length="453" mass="49521">MPADPRVCKIVHKSLPSKRKLKLDSESLCAEKSNHLIIYGYGAKDKTSLGKVYYKCLGQGPYATGRKCYVDSQDRPRRINEVVYDDATRLRLVYEAVDALDPPAIFPSTSPPRNADSPLSSPATKAQNSQGTRRGHNSKSTIRLVIFNEPNKPCFMYDALATLRDSKLSFILKTKENASVLGIKTSKKKPDFEYWDWQENKYSTYAMASLPKEFAVGEILVLRRIAEGVKGPSDFALLRDMREKSLRAAGPFPSQLSSVTGSESPGSESVDTSNRTFEHSPSPSSAQDFPVGEALVLRKVAEGVEGPSDIGLLRDMRAKSFGAAGRFPSELSSISGSETSGSKSMVKSTQTLDRLSSPPLNSPTKHLQRFTATSRNAVGGSSTGPGTHEGAHISNGKKRKASRNSQTSKPESGVIFLVYSEDEVEKKVEKTGKRRKIDGKNVIVLNSDDEFTS</sequence>
<feature type="region of interest" description="Disordered" evidence="1">
    <location>
        <begin position="327"/>
        <end position="414"/>
    </location>
</feature>
<proteinExistence type="predicted"/>
<reference evidence="2 3" key="1">
    <citation type="submission" date="2018-06" db="EMBL/GenBank/DDBJ databases">
        <title>A transcriptomic atlas of mushroom development highlights an independent origin of complex multicellularity.</title>
        <authorList>
            <consortium name="DOE Joint Genome Institute"/>
            <person name="Krizsan K."/>
            <person name="Almasi E."/>
            <person name="Merenyi Z."/>
            <person name="Sahu N."/>
            <person name="Viragh M."/>
            <person name="Koszo T."/>
            <person name="Mondo S."/>
            <person name="Kiss B."/>
            <person name="Balint B."/>
            <person name="Kues U."/>
            <person name="Barry K."/>
            <person name="Hegedus J.C."/>
            <person name="Henrissat B."/>
            <person name="Johnson J."/>
            <person name="Lipzen A."/>
            <person name="Ohm R."/>
            <person name="Nagy I."/>
            <person name="Pangilinan J."/>
            <person name="Yan J."/>
            <person name="Xiong Y."/>
            <person name="Grigoriev I.V."/>
            <person name="Hibbett D.S."/>
            <person name="Nagy L.G."/>
        </authorList>
    </citation>
    <scope>NUCLEOTIDE SEQUENCE [LARGE SCALE GENOMIC DNA]</scope>
    <source>
        <strain evidence="2 3">SZMC22713</strain>
    </source>
</reference>
<keyword evidence="3" id="KW-1185">Reference proteome</keyword>
<dbReference type="EMBL" id="ML170180">
    <property type="protein sequence ID" value="TDL21449.1"/>
    <property type="molecule type" value="Genomic_DNA"/>
</dbReference>
<evidence type="ECO:0000313" key="2">
    <source>
        <dbReference type="EMBL" id="TDL21449.1"/>
    </source>
</evidence>
<evidence type="ECO:0000313" key="3">
    <source>
        <dbReference type="Proteomes" id="UP000294933"/>
    </source>
</evidence>
<protein>
    <submittedName>
        <fullName evidence="2">Uncharacterized protein</fullName>
    </submittedName>
</protein>